<feature type="compositionally biased region" description="Polar residues" evidence="3">
    <location>
        <begin position="1554"/>
        <end position="1564"/>
    </location>
</feature>
<name>F0VQW3_NEOCL</name>
<feature type="compositionally biased region" description="Basic and acidic residues" evidence="3">
    <location>
        <begin position="3254"/>
        <end position="3265"/>
    </location>
</feature>
<evidence type="ECO:0000313" key="5">
    <source>
        <dbReference type="EMBL" id="CBZ56110.1"/>
    </source>
</evidence>
<dbReference type="InterPro" id="IPR000177">
    <property type="entry name" value="Apple"/>
</dbReference>
<dbReference type="eggNOG" id="ENOG502QZQV">
    <property type="taxonomic scope" value="Eukaryota"/>
</dbReference>
<feature type="compositionally biased region" description="Basic and acidic residues" evidence="3">
    <location>
        <begin position="524"/>
        <end position="541"/>
    </location>
</feature>
<feature type="compositionally biased region" description="Polar residues" evidence="3">
    <location>
        <begin position="165"/>
        <end position="179"/>
    </location>
</feature>
<dbReference type="InterPro" id="IPR003609">
    <property type="entry name" value="Pan_app"/>
</dbReference>
<feature type="compositionally biased region" description="Basic and acidic residues" evidence="3">
    <location>
        <begin position="889"/>
        <end position="899"/>
    </location>
</feature>
<feature type="compositionally biased region" description="Basic and acidic residues" evidence="3">
    <location>
        <begin position="68"/>
        <end position="78"/>
    </location>
</feature>
<feature type="compositionally biased region" description="Basic and acidic residues" evidence="3">
    <location>
        <begin position="385"/>
        <end position="406"/>
    </location>
</feature>
<dbReference type="EMBL" id="FR823393">
    <property type="protein sequence ID" value="CBZ56110.1"/>
    <property type="molecule type" value="Genomic_DNA"/>
</dbReference>
<proteinExistence type="predicted"/>
<dbReference type="OMA" id="RWEGQSM"/>
<feature type="compositionally biased region" description="Basic and acidic residues" evidence="3">
    <location>
        <begin position="592"/>
        <end position="610"/>
    </location>
</feature>
<dbReference type="CDD" id="cd01100">
    <property type="entry name" value="APPLE_Factor_XI_like"/>
    <property type="match status" value="2"/>
</dbReference>
<feature type="compositionally biased region" description="Basic and acidic residues" evidence="3">
    <location>
        <begin position="2001"/>
        <end position="2015"/>
    </location>
</feature>
<evidence type="ECO:0000256" key="1">
    <source>
        <dbReference type="ARBA" id="ARBA00022737"/>
    </source>
</evidence>
<feature type="compositionally biased region" description="Basic and acidic residues" evidence="3">
    <location>
        <begin position="779"/>
        <end position="789"/>
    </location>
</feature>
<feature type="compositionally biased region" description="Basic residues" evidence="3">
    <location>
        <begin position="2501"/>
        <end position="2512"/>
    </location>
</feature>
<feature type="region of interest" description="Disordered" evidence="3">
    <location>
        <begin position="1809"/>
        <end position="1885"/>
    </location>
</feature>
<feature type="compositionally biased region" description="Basic and acidic residues" evidence="3">
    <location>
        <begin position="2033"/>
        <end position="2057"/>
    </location>
</feature>
<feature type="compositionally biased region" description="Low complexity" evidence="3">
    <location>
        <begin position="3204"/>
        <end position="3216"/>
    </location>
</feature>
<keyword evidence="6" id="KW-1185">Reference proteome</keyword>
<feature type="compositionally biased region" description="Basic and acidic residues" evidence="3">
    <location>
        <begin position="660"/>
        <end position="678"/>
    </location>
</feature>
<dbReference type="PROSITE" id="PS50948">
    <property type="entry name" value="PAN"/>
    <property type="match status" value="1"/>
</dbReference>
<feature type="region of interest" description="Disordered" evidence="3">
    <location>
        <begin position="1"/>
        <end position="20"/>
    </location>
</feature>
<accession>F0VQW3</accession>
<dbReference type="RefSeq" id="XP_003886136.1">
    <property type="nucleotide sequence ID" value="XM_003886087.1"/>
</dbReference>
<feature type="compositionally biased region" description="Basic and acidic residues" evidence="3">
    <location>
        <begin position="1051"/>
        <end position="1085"/>
    </location>
</feature>
<feature type="compositionally biased region" description="Polar residues" evidence="3">
    <location>
        <begin position="1150"/>
        <end position="1160"/>
    </location>
</feature>
<feature type="compositionally biased region" description="Basic and acidic residues" evidence="3">
    <location>
        <begin position="976"/>
        <end position="987"/>
    </location>
</feature>
<feature type="compositionally biased region" description="Polar residues" evidence="3">
    <location>
        <begin position="1861"/>
        <end position="1873"/>
    </location>
</feature>
<feature type="region of interest" description="Disordered" evidence="3">
    <location>
        <begin position="1900"/>
        <end position="2197"/>
    </location>
</feature>
<protein>
    <submittedName>
        <fullName evidence="5">Putative PAN domain-containing protein</fullName>
    </submittedName>
</protein>
<feature type="compositionally biased region" description="Basic and acidic residues" evidence="3">
    <location>
        <begin position="1934"/>
        <end position="1946"/>
    </location>
</feature>
<dbReference type="GeneID" id="13445333"/>
<feature type="compositionally biased region" description="Basic and acidic residues" evidence="3">
    <location>
        <begin position="2528"/>
        <end position="2541"/>
    </location>
</feature>
<feature type="compositionally biased region" description="Acidic residues" evidence="3">
    <location>
        <begin position="2548"/>
        <end position="2559"/>
    </location>
</feature>
<feature type="compositionally biased region" description="Polar residues" evidence="3">
    <location>
        <begin position="1655"/>
        <end position="1665"/>
    </location>
</feature>
<feature type="compositionally biased region" description="Basic and acidic residues" evidence="3">
    <location>
        <begin position="1753"/>
        <end position="1766"/>
    </location>
</feature>
<dbReference type="GO" id="GO:0006508">
    <property type="term" value="P:proteolysis"/>
    <property type="evidence" value="ECO:0007669"/>
    <property type="project" value="InterPro"/>
</dbReference>
<feature type="compositionally biased region" description="Basic and acidic residues" evidence="3">
    <location>
        <begin position="2238"/>
        <end position="2254"/>
    </location>
</feature>
<dbReference type="Proteomes" id="UP000007494">
    <property type="component" value="Chromosome XII"/>
</dbReference>
<feature type="compositionally biased region" description="Polar residues" evidence="3">
    <location>
        <begin position="2444"/>
        <end position="2456"/>
    </location>
</feature>
<feature type="compositionally biased region" description="Basic and acidic residues" evidence="3">
    <location>
        <begin position="864"/>
        <end position="882"/>
    </location>
</feature>
<feature type="compositionally biased region" description="Basic and acidic residues" evidence="3">
    <location>
        <begin position="569"/>
        <end position="585"/>
    </location>
</feature>
<feature type="compositionally biased region" description="Basic and acidic residues" evidence="3">
    <location>
        <begin position="439"/>
        <end position="449"/>
    </location>
</feature>
<dbReference type="SMART" id="SM00223">
    <property type="entry name" value="APPLE"/>
    <property type="match status" value="4"/>
</dbReference>
<evidence type="ECO:0000313" key="6">
    <source>
        <dbReference type="Proteomes" id="UP000007494"/>
    </source>
</evidence>
<evidence type="ECO:0000256" key="2">
    <source>
        <dbReference type="ARBA" id="ARBA00023157"/>
    </source>
</evidence>
<feature type="region of interest" description="Disordered" evidence="3">
    <location>
        <begin position="2313"/>
        <end position="2380"/>
    </location>
</feature>
<reference evidence="6" key="1">
    <citation type="journal article" date="2012" name="PLoS Pathog.">
        <title>Comparative genomics of the apicomplexan parasites Toxoplasma gondii and Neospora caninum: Coccidia differing in host range and transmission strategy.</title>
        <authorList>
            <person name="Reid A.J."/>
            <person name="Vermont S.J."/>
            <person name="Cotton J.A."/>
            <person name="Harris D."/>
            <person name="Hill-Cawthorne G.A."/>
            <person name="Konen-Waisman S."/>
            <person name="Latham S.M."/>
            <person name="Mourier T."/>
            <person name="Norton R."/>
            <person name="Quail M.A."/>
            <person name="Sanders M."/>
            <person name="Shanmugam D."/>
            <person name="Sohal A."/>
            <person name="Wasmuth J.D."/>
            <person name="Brunk B."/>
            <person name="Grigg M.E."/>
            <person name="Howard J.C."/>
            <person name="Parkinson J."/>
            <person name="Roos D.S."/>
            <person name="Trees A.J."/>
            <person name="Berriman M."/>
            <person name="Pain A."/>
            <person name="Wastling J.M."/>
        </authorList>
    </citation>
    <scope>NUCLEOTIDE SEQUENCE [LARGE SCALE GENOMIC DNA]</scope>
    <source>
        <strain evidence="6">Liverpool</strain>
    </source>
</reference>
<feature type="compositionally biased region" description="Basic and acidic residues" evidence="3">
    <location>
        <begin position="277"/>
        <end position="287"/>
    </location>
</feature>
<feature type="region of interest" description="Disordered" evidence="3">
    <location>
        <begin position="3204"/>
        <end position="3364"/>
    </location>
</feature>
<feature type="compositionally biased region" description="Basic residues" evidence="3">
    <location>
        <begin position="1086"/>
        <end position="1099"/>
    </location>
</feature>
<feature type="compositionally biased region" description="Basic and acidic residues" evidence="3">
    <location>
        <begin position="915"/>
        <end position="925"/>
    </location>
</feature>
<feature type="compositionally biased region" description="Basic and acidic residues" evidence="3">
    <location>
        <begin position="821"/>
        <end position="831"/>
    </location>
</feature>
<feature type="compositionally biased region" description="Basic and acidic residues" evidence="3">
    <location>
        <begin position="2354"/>
        <end position="2364"/>
    </location>
</feature>
<keyword evidence="1" id="KW-0677">Repeat</keyword>
<feature type="compositionally biased region" description="Basic and acidic residues" evidence="3">
    <location>
        <begin position="209"/>
        <end position="219"/>
    </location>
</feature>
<feature type="compositionally biased region" description="Basic and acidic residues" evidence="3">
    <location>
        <begin position="753"/>
        <end position="763"/>
    </location>
</feature>
<feature type="compositionally biased region" description="Basic residues" evidence="3">
    <location>
        <begin position="2422"/>
        <end position="2440"/>
    </location>
</feature>
<organism evidence="5 6">
    <name type="scientific">Neospora caninum (strain Liverpool)</name>
    <dbReference type="NCBI Taxonomy" id="572307"/>
    <lineage>
        <taxon>Eukaryota</taxon>
        <taxon>Sar</taxon>
        <taxon>Alveolata</taxon>
        <taxon>Apicomplexa</taxon>
        <taxon>Conoidasida</taxon>
        <taxon>Coccidia</taxon>
        <taxon>Eucoccidiorida</taxon>
        <taxon>Eimeriorina</taxon>
        <taxon>Sarcocystidae</taxon>
        <taxon>Neospora</taxon>
    </lineage>
</organism>
<sequence length="3397" mass="365725">MQGEVPAGWGEPSRGDPRQAVGLAINDAGMPAAALHHTSNPYHFGGNKVLEQGSPARKLSTELPATDSPHETDNERLSKRPHARKTRSRREENPVERKKARQGASDNQAAADGTKPSDVEDGAAPQDKGRKRKLGKKPNSRHEPEATTTAAESATIHRDSDPSGAENNANKHTSGASGTHDSDGEGYMLQQKSGKEGEAVKQSKRREGRKSLPKREKTGDGPSVSGEGGIKEESNEVKKREERRKSRSKREKAHDGTMVSEEFEGEEVKASKRREGRKSLPKREKTGDGPSVSGEGGNEEESNEEKKRGDRRKSRSKREKAHDGTRESEEFEGEEVKASKRREGRKSLPKREKTGDGPSVSGEGGNEEESNAGKKRGDRRKSRSKRETAHDGTRVLEEFEGEEVKASKRREGRKSLPKREKTGDGPSVSGEGGNEEESNEVKKREERRQSRSKREKAHDGTMVSEEFEGEEVKASKRREGRKSLPKREKTGDGPSVSGEGGNEEESNEVKKREERRKSRSKREKAHDGTRVSEEFEGEAVKASKRREGRKSLPKREKTGDGPSVSGEGGIKEESNEVKKRGERGKSRSKREKAHDGTRVSEEFEGEEVKASKRREGRKSLPKREKTGDGPSVSGEGGIKEESNEVKKRGERGKSRSKREKAHDGTRVSEEFEGEEVKASKRREGRKSLPKREKTGDGPSVSGEGGIKEESNEVKKRGERGKSRSKREKAHDGTRVSEEFEGEEVKASKRREGRKSLPKREKTGDGPSVSGEGGNEEESNEVKKRGERRQIRSKREKAHDGTMVSEEFEGEEVKASKRREGRKSLPKREKTGDGPSVSGEGGNEEESNEVKKRGERGKSRSKREKAHDGTRVSEEFEGEEVKASKRREGRKSLPKREKTGDGPSVSGEGGNEEESNEVKKRGERRQIRSKREKAHDGTMVSEEFEGEEVKASKRRESRRNLSKREKAGDGPSVSREGGNKEELNEVKKRGDRRKSRPKRETAHDGTRVSEEFEGEEVKASKRREGRKSLPKREKTGDGPSVSGEGGNEEELNEVKKRGERRQSRPKRETAHDGTRVSEKFEGEEMKKSKRREGRKSLSKKAKADDGPSLSPDAQSEEDAAQVGRHTGEGEVRGVASGEEALTGDALPVESDGSSEVQTVQSAGGAERGGAMPDETGTQRWEGQSMMDMPETAGEETSGLVGEHGGDGPSLSPDAQSEEDAAQVGRHTGEGEVRGVASGEEALTGDALPVESDGSSEVQTVQSAGGAERGGAMPDETGTQRWEGQSMVDTPETAGEETSGLVGEHGGDGPSLSPDAQSEEDAAQVGRPTGEGEVRGVASGEEALTGDALPVESDGSSEVQTVQSAGGAERGGAMPDETGTQRWEGQSMVDTPETAGEETSGLVGEHGGDGPSLSPDAQSEEDAAQVGRPTGEGEVRGVASGEEALTGDALPVESDGSSEVQTVLSAGGAERGGAMPDETGTQRWEGQSMVDTPETAGEETSGLVGEHGGDGPSLSPDAQSEEDAAQVGRHTGEGEVRGVASGEEALTGDALPVESDGSSEVQTVQSAGGAERGGAMPDETGTQRWEGQSMMDTPETAGEETSGLVGEHGGDGPSLSPDAQSEEDAAQVGRPTGEGEVRGVANGEEALTGDALPVESDGSSEVQTVQSAGGAERGGAMPDETGTQRWEGQSMMDMPETAGEETSGLVGEHGGDGPSLSPDAQSEEDAAQVGRHTGEGEVRGVSSGGKAPTLPVGERGPESGERAEETVHATEAQEPAEGVGVGEKTALEDGMVIGDVAGNSRDVAEFQAADAWSREGGRVNLELGETEEKTERSSLTSDSETGREAVTEAAGEAPGSLSAGAYRNTSEGRATSSQKTDPEAEAAQSAADLGVEAAVVVTTGDLEEAQGGASVGSVAIEDQSREAEPQGSAFGEEGEEKMSRRDSGRENRGAALARAMKDATVASRAETLEPKAVADAGEPVVKVASVEDDASREAARSQGKHPRTMERRQRGEARKQADASVSGESGHEADDEESAEHVVGRARSVKRERATRDWKDGKGRNTRGSSPRKRRPKDLSEDSTSDSDTRSATEEYDATASKRGRGSSRRPLTASDVDDGDSESEAVGTRDEDVRRWWRSRGASEAALRDSVADRRKQRRRLTGRLRSKRGETGTRSPFHTARPPASQADRLKQRSASNRPNSVRLAALIQAGAAAVRAADMVAAKSKGEAQTSTQAGPGTAEGRPHLDRKDSAALSAERRQALETAAALLQVLPTGAATASARDAEGDRGGAWPGAAVSSVGWEELATSLTASHLREKGLTLERGHSSESPLLRQRGHPMLPTYDGDDALSRSTPDEDSVARESQDNRGHWASTRHGRRHGSLEEVVRNPNVKSFFRDGQRFGAYELHTPDDASYDEELASDSRTGTARRHRPRARPRNAGKTRRGREGSSTDGEQSTTGPLSRRRRRFSQGVSQSEEDSWTREESPSWREASADGPANLYGSHAGGRRAQRRRLERQRRSNSVSGGEDWDERYDKEDRGRTDAQKTEGGVELLDDEELSDDIETLQSTLQKQRERGDAERKAAQVRPGEPSNAKASSGKPVELQDDTRLPASGENWGDGWEKVSANEAAETPSDVQRWPLLHGAHEGDSGWLQTEADPGDWKRLIIEAMKSGNVSGDVPLKHWLPTRSWQEFSGMMTSLSDVVHGMQAKSTTPESFGAVWMAKKEEKPLLQMDDSCFERNVRYSPGSEFLVVWRGVPTATHCQALCKLATPECHFFTFIRSALLPLHHQGACYLLPRKTPAVRVPSRGVFEVISGARTCSTPTPDAPPVDLVAVTSKTGCPSSPSICDSLNLPYPLGSRFSPFCSNTRDGHCANLANGVPCCTTCNDYPGNPCPEKTCYEYNVDYTDGTELRYIGAGVESRGACESLCRQTEGCTHYSYFSTPQLPQHLRGSCSLREFRLAPRNRVTVEGMEIAGDGHSSPMRSLVIFAPLFCEFPQTTTTTTTTSAPPPREPACIRENTDFWGHDLASFKGCASAAACKQICQSVDGCVAFTYAAMTKKCYLKWSAAVEKHVEGHESGPRCCDAAPDSSIAGGDGADSPACPPPREAACVFAGRDYLGRDIASRKGPVSAYKCYQLCKAEPRCDVWTHLPAEKLCFLKKADVPKHLTASEKRLRLQEDFVLAAGAITGFADCEPFYGPDATKFTAPAAPAKAEALRATAGPRRSEDPEDESPQRESEEGKRNKTSKNSRARQAGMSEDEKSSRRRDLEESSESADAARRRQLKRTDDEPNGEVDDVRNRTAKGEAHSAKGKTIVDARLLKKGKSDGTAESQEGRGLSTEATAAVETLGQRNGSSAPRQPHARGMTSEGAFEEYQALRTHVLLEIYEAPSGFLEFLSASVR</sequence>
<dbReference type="GO" id="GO:0005576">
    <property type="term" value="C:extracellular region"/>
    <property type="evidence" value="ECO:0007669"/>
    <property type="project" value="InterPro"/>
</dbReference>
<feature type="compositionally biased region" description="Basic and acidic residues" evidence="3">
    <location>
        <begin position="637"/>
        <end position="653"/>
    </location>
</feature>
<feature type="compositionally biased region" description="Basic and acidic residues" evidence="3">
    <location>
        <begin position="2567"/>
        <end position="2578"/>
    </location>
</feature>
<feature type="compositionally biased region" description="Basic residues" evidence="3">
    <location>
        <begin position="309"/>
        <end position="319"/>
    </location>
</feature>
<feature type="compositionally biased region" description="Polar residues" evidence="3">
    <location>
        <begin position="1251"/>
        <end position="1261"/>
    </location>
</feature>
<feature type="compositionally biased region" description="Basic and acidic residues" evidence="3">
    <location>
        <begin position="1025"/>
        <end position="1035"/>
    </location>
</feature>
<feature type="compositionally biased region" description="Basic and acidic residues" evidence="3">
    <location>
        <begin position="229"/>
        <end position="244"/>
    </location>
</feature>
<feature type="compositionally biased region" description="Basic and acidic residues" evidence="3">
    <location>
        <begin position="481"/>
        <end position="491"/>
    </location>
</feature>
<feature type="compositionally biased region" description="Basic and acidic residues" evidence="3">
    <location>
        <begin position="617"/>
        <end position="627"/>
    </location>
</feature>
<feature type="compositionally biased region" description="Basic and acidic residues" evidence="3">
    <location>
        <begin position="2313"/>
        <end position="2322"/>
    </location>
</feature>
<feature type="compositionally biased region" description="Basic and acidic residues" evidence="3">
    <location>
        <begin position="3272"/>
        <end position="3284"/>
    </location>
</feature>
<feature type="compositionally biased region" description="Basic and acidic residues" evidence="3">
    <location>
        <begin position="997"/>
        <end position="1018"/>
    </location>
</feature>
<dbReference type="Gene3D" id="3.50.4.10">
    <property type="entry name" value="Hepatocyte Growth Factor"/>
    <property type="match status" value="4"/>
</dbReference>
<feature type="compositionally biased region" description="Basic and acidic residues" evidence="3">
    <location>
        <begin position="957"/>
        <end position="967"/>
    </location>
</feature>
<feature type="compositionally biased region" description="Basic and acidic residues" evidence="3">
    <location>
        <begin position="320"/>
        <end position="338"/>
    </location>
</feature>
<feature type="region of interest" description="Disordered" evidence="3">
    <location>
        <begin position="2402"/>
        <end position="2612"/>
    </location>
</feature>
<dbReference type="SUPFAM" id="SSF57414">
    <property type="entry name" value="Hairpin loop containing domain-like"/>
    <property type="match status" value="2"/>
</dbReference>
<dbReference type="InParanoid" id="F0VQW3"/>
<feature type="compositionally biased region" description="Polar residues" evidence="3">
    <location>
        <begin position="1453"/>
        <end position="1462"/>
    </location>
</feature>
<feature type="region of interest" description="Disordered" evidence="3">
    <location>
        <begin position="36"/>
        <end position="1784"/>
    </location>
</feature>
<feature type="compositionally biased region" description="Basic and acidic residues" evidence="3">
    <location>
        <begin position="345"/>
        <end position="355"/>
    </location>
</feature>
<feature type="compositionally biased region" description="Basic and acidic residues" evidence="3">
    <location>
        <begin position="549"/>
        <end position="559"/>
    </location>
</feature>
<dbReference type="OrthoDB" id="333840at2759"/>
<evidence type="ECO:0000259" key="4">
    <source>
        <dbReference type="PROSITE" id="PS50948"/>
    </source>
</evidence>
<feature type="compositionally biased region" description="Basic and acidic residues" evidence="3">
    <location>
        <begin position="705"/>
        <end position="721"/>
    </location>
</feature>
<feature type="compositionally biased region" description="Basic and acidic residues" evidence="3">
    <location>
        <begin position="413"/>
        <end position="423"/>
    </location>
</feature>
<feature type="compositionally biased region" description="Basic residues" evidence="3">
    <location>
        <begin position="129"/>
        <end position="139"/>
    </location>
</feature>
<feature type="domain" description="Apple" evidence="4">
    <location>
        <begin position="3011"/>
        <end position="3079"/>
    </location>
</feature>
<dbReference type="Pfam" id="PF14295">
    <property type="entry name" value="PAN_4"/>
    <property type="match status" value="4"/>
</dbReference>
<feature type="compositionally biased region" description="Basic residues" evidence="3">
    <location>
        <begin position="2150"/>
        <end position="2162"/>
    </location>
</feature>
<gene>
    <name evidence="5" type="ORF">NCLIV_065360</name>
</gene>
<feature type="compositionally biased region" description="Polar residues" evidence="3">
    <location>
        <begin position="1352"/>
        <end position="1362"/>
    </location>
</feature>
<feature type="compositionally biased region" description="Basic and acidic residues" evidence="3">
    <location>
        <begin position="685"/>
        <end position="695"/>
    </location>
</feature>
<feature type="compositionally biased region" description="Basic and acidic residues" evidence="3">
    <location>
        <begin position="728"/>
        <end position="746"/>
    </location>
</feature>
<feature type="region of interest" description="Disordered" evidence="3">
    <location>
        <begin position="2213"/>
        <end position="2254"/>
    </location>
</feature>
<feature type="compositionally biased region" description="Basic and acidic residues" evidence="3">
    <location>
        <begin position="507"/>
        <end position="516"/>
    </location>
</feature>
<feature type="compositionally biased region" description="Basic residues" evidence="3">
    <location>
        <begin position="373"/>
        <end position="384"/>
    </location>
</feature>
<feature type="compositionally biased region" description="Basic and acidic residues" evidence="3">
    <location>
        <begin position="3228"/>
        <end position="3238"/>
    </location>
</feature>
<evidence type="ECO:0000256" key="3">
    <source>
        <dbReference type="SAM" id="MobiDB-lite"/>
    </source>
</evidence>
<feature type="compositionally biased region" description="Basic and acidic residues" evidence="3">
    <location>
        <begin position="847"/>
        <end position="857"/>
    </location>
</feature>
<feature type="compositionally biased region" description="Basic residues" evidence="3">
    <location>
        <begin position="79"/>
        <end position="88"/>
    </location>
</feature>
<keyword evidence="2" id="KW-1015">Disulfide bond</keyword>
<feature type="compositionally biased region" description="Basic and acidic residues" evidence="3">
    <location>
        <begin position="3291"/>
        <end position="3323"/>
    </location>
</feature>
<dbReference type="VEuPathDB" id="ToxoDB:NCLIV_065360"/>